<feature type="domain" description="MYND-type" evidence="5">
    <location>
        <begin position="216"/>
        <end position="253"/>
    </location>
</feature>
<keyword evidence="3" id="KW-0862">Zinc</keyword>
<organism evidence="6 7">
    <name type="scientific">Triparma strigata</name>
    <dbReference type="NCBI Taxonomy" id="1606541"/>
    <lineage>
        <taxon>Eukaryota</taxon>
        <taxon>Sar</taxon>
        <taxon>Stramenopiles</taxon>
        <taxon>Ochrophyta</taxon>
        <taxon>Bolidophyceae</taxon>
        <taxon>Parmales</taxon>
        <taxon>Triparmaceae</taxon>
        <taxon>Triparma</taxon>
    </lineage>
</organism>
<feature type="compositionally biased region" description="Pro residues" evidence="4">
    <location>
        <begin position="189"/>
        <end position="208"/>
    </location>
</feature>
<dbReference type="OrthoDB" id="5282002at2759"/>
<dbReference type="Proteomes" id="UP001165085">
    <property type="component" value="Unassembled WGS sequence"/>
</dbReference>
<gene>
    <name evidence="6" type="ORF">TrST_g3385</name>
</gene>
<evidence type="ECO:0000313" key="6">
    <source>
        <dbReference type="EMBL" id="GMH94826.1"/>
    </source>
</evidence>
<dbReference type="InterPro" id="IPR002893">
    <property type="entry name" value="Znf_MYND"/>
</dbReference>
<keyword evidence="2" id="KW-0863">Zinc-finger</keyword>
<dbReference type="PROSITE" id="PS01360">
    <property type="entry name" value="ZF_MYND_1"/>
    <property type="match status" value="1"/>
</dbReference>
<evidence type="ECO:0000256" key="2">
    <source>
        <dbReference type="ARBA" id="ARBA00022771"/>
    </source>
</evidence>
<keyword evidence="1" id="KW-0479">Metal-binding</keyword>
<dbReference type="PANTHER" id="PTHR47570:SF1">
    <property type="entry name" value="ZINC ION BINDING PROTEIN"/>
    <property type="match status" value="1"/>
</dbReference>
<dbReference type="GO" id="GO:0008270">
    <property type="term" value="F:zinc ion binding"/>
    <property type="evidence" value="ECO:0007669"/>
    <property type="project" value="UniProtKB-KW"/>
</dbReference>
<comment type="caution">
    <text evidence="6">The sequence shown here is derived from an EMBL/GenBank/DDBJ whole genome shotgun (WGS) entry which is preliminary data.</text>
</comment>
<evidence type="ECO:0000256" key="4">
    <source>
        <dbReference type="SAM" id="MobiDB-lite"/>
    </source>
</evidence>
<evidence type="ECO:0000256" key="3">
    <source>
        <dbReference type="ARBA" id="ARBA00022833"/>
    </source>
</evidence>
<accession>A0A9W7BP31</accession>
<dbReference type="AlphaFoldDB" id="A0A9W7BP31"/>
<dbReference type="EMBL" id="BRXY01000434">
    <property type="protein sequence ID" value="GMH94826.1"/>
    <property type="molecule type" value="Genomic_DNA"/>
</dbReference>
<keyword evidence="7" id="KW-1185">Reference proteome</keyword>
<dbReference type="Pfam" id="PF20179">
    <property type="entry name" value="MSS51_C"/>
    <property type="match status" value="1"/>
</dbReference>
<dbReference type="PANTHER" id="PTHR47570">
    <property type="entry name" value="ZINC ION BINDING PROTEIN"/>
    <property type="match status" value="1"/>
</dbReference>
<protein>
    <recommendedName>
        <fullName evidence="5">MYND-type domain-containing protein</fullName>
    </recommendedName>
</protein>
<dbReference type="InterPro" id="IPR046824">
    <property type="entry name" value="Mss51-like_C"/>
</dbReference>
<feature type="region of interest" description="Disordered" evidence="4">
    <location>
        <begin position="163"/>
        <end position="209"/>
    </location>
</feature>
<name>A0A9W7BP31_9STRA</name>
<evidence type="ECO:0000259" key="5">
    <source>
        <dbReference type="PROSITE" id="PS01360"/>
    </source>
</evidence>
<feature type="compositionally biased region" description="Acidic residues" evidence="4">
    <location>
        <begin position="174"/>
        <end position="186"/>
    </location>
</feature>
<proteinExistence type="predicted"/>
<evidence type="ECO:0000256" key="1">
    <source>
        <dbReference type="ARBA" id="ARBA00022723"/>
    </source>
</evidence>
<evidence type="ECO:0000313" key="7">
    <source>
        <dbReference type="Proteomes" id="UP001165085"/>
    </source>
</evidence>
<sequence>MSTSIVAVIPVDVDQDPFEQAISTSTHGDGLPAALPLHFCADEMELWEATPLLRASADVPSVMAYTAMNPSSTTPPEPNLRGTALAMACGLHGTRLTGTVVIGRVCSEGEKGVHNTDFRVSELCFDVDLRDNPDPALGWLKSAAMINYTYKSELARFREAFKGGGARESSDDSSSSEEEEEEEEETPTSTPPPTPNPPDPPNQNPPKPPKVKSSLCIHCRRPAPAENICKNCFGVHFCSSYCSFNAWSHLCVCPAWKKYTDRRSSLSDFPYLSFASVTTSRQFYESHEPYREYLQSRDLYNKNWWGCELDGWEGGLSGSAKNVDCSVRLTMAEGFANCDRGGIGEPLSSTVEVDEYGLPKIKDWGEYYRLRTLPTTSPVALLLHFPLTLFYGLQKFAKVQLEVSRMLKKSLTVHIVGVEKELNFLDMFEELFALFGQSETKLTLVFVVRKDMLPKKCSSLNIDKANGNTIKVVAGSYNDDLSPDFDCGTGKPDVVFGMNAGLYAYDSWRFVVEYLRENEGCLGIFTDYNEWSGLNCASLGGEECRDSLQVNPFRQPLALPVFSMNLPQFANGFFYVFNEQELE</sequence>
<reference evidence="7" key="1">
    <citation type="journal article" date="2023" name="Commun. Biol.">
        <title>Genome analysis of Parmales, the sister group of diatoms, reveals the evolutionary specialization of diatoms from phago-mixotrophs to photoautotrophs.</title>
        <authorList>
            <person name="Ban H."/>
            <person name="Sato S."/>
            <person name="Yoshikawa S."/>
            <person name="Yamada K."/>
            <person name="Nakamura Y."/>
            <person name="Ichinomiya M."/>
            <person name="Sato N."/>
            <person name="Blanc-Mathieu R."/>
            <person name="Endo H."/>
            <person name="Kuwata A."/>
            <person name="Ogata H."/>
        </authorList>
    </citation>
    <scope>NUCLEOTIDE SEQUENCE [LARGE SCALE GENOMIC DNA]</scope>
    <source>
        <strain evidence="7">NIES 3701</strain>
    </source>
</reference>